<proteinExistence type="predicted"/>
<dbReference type="Proteomes" id="UP000198862">
    <property type="component" value="Unassembled WGS sequence"/>
</dbReference>
<dbReference type="RefSeq" id="WP_091989516.1">
    <property type="nucleotide sequence ID" value="NZ_FOLO01000050.1"/>
</dbReference>
<gene>
    <name evidence="1" type="ORF">SAMN02745724_04278</name>
</gene>
<protein>
    <submittedName>
        <fullName evidence="1">Uncharacterized protein</fullName>
    </submittedName>
</protein>
<keyword evidence="2" id="KW-1185">Reference proteome</keyword>
<evidence type="ECO:0000313" key="2">
    <source>
        <dbReference type="Proteomes" id="UP000198862"/>
    </source>
</evidence>
<name>A0A1I1RRX5_9GAMM</name>
<evidence type="ECO:0000313" key="1">
    <source>
        <dbReference type="EMBL" id="SFD34988.1"/>
    </source>
</evidence>
<organism evidence="1 2">
    <name type="scientific">Pseudoalteromonas denitrificans DSM 6059</name>
    <dbReference type="NCBI Taxonomy" id="1123010"/>
    <lineage>
        <taxon>Bacteria</taxon>
        <taxon>Pseudomonadati</taxon>
        <taxon>Pseudomonadota</taxon>
        <taxon>Gammaproteobacteria</taxon>
        <taxon>Alteromonadales</taxon>
        <taxon>Pseudoalteromonadaceae</taxon>
        <taxon>Pseudoalteromonas</taxon>
    </lineage>
</organism>
<dbReference type="EMBL" id="FOLO01000050">
    <property type="protein sequence ID" value="SFD34988.1"/>
    <property type="molecule type" value="Genomic_DNA"/>
</dbReference>
<dbReference type="OrthoDB" id="9978590at2"/>
<dbReference type="AlphaFoldDB" id="A0A1I1RRX5"/>
<sequence length="169" mass="19446">MDQQNPLTAFGVTTKEEFNDKYFVIKRLCHPIEAYMILKEGQGAGGWPVEKESTVLNGQINQTEYTKQKANNESAFKKTDPRNTPYDKLTDETYLAAWQDYSSIYDKRTYYEYFDEELVYEWPGVTIMIAVEKKYAVKFDGIDVDLKSGSTFIIEKGAPVHPLTLISIK</sequence>
<reference evidence="1 2" key="1">
    <citation type="submission" date="2016-10" db="EMBL/GenBank/DDBJ databases">
        <authorList>
            <person name="de Groot N.N."/>
        </authorList>
    </citation>
    <scope>NUCLEOTIDE SEQUENCE [LARGE SCALE GENOMIC DNA]</scope>
    <source>
        <strain evidence="1 2">DSM 6059</strain>
    </source>
</reference>
<accession>A0A1I1RRX5</accession>